<accession>A0A9P9F926</accession>
<protein>
    <submittedName>
        <fullName evidence="1">Uncharacterized protein</fullName>
    </submittedName>
</protein>
<dbReference type="Proteomes" id="UP000717696">
    <property type="component" value="Unassembled WGS sequence"/>
</dbReference>
<dbReference type="EMBL" id="JAGMUU010000004">
    <property type="protein sequence ID" value="KAH7155683.1"/>
    <property type="molecule type" value="Genomic_DNA"/>
</dbReference>
<evidence type="ECO:0000313" key="2">
    <source>
        <dbReference type="Proteomes" id="UP000717696"/>
    </source>
</evidence>
<comment type="caution">
    <text evidence="1">The sequence shown here is derived from an EMBL/GenBank/DDBJ whole genome shotgun (WGS) entry which is preliminary data.</text>
</comment>
<keyword evidence="2" id="KW-1185">Reference proteome</keyword>
<dbReference type="AlphaFoldDB" id="A0A9P9F926"/>
<sequence length="70" mass="8045">MPRIPGSRWQLLCFCFFGVLFLLPFSLLLLSSLHLEWLACADPRSPLKIEGLPTCESQIRALKLPKLQYQ</sequence>
<name>A0A9P9F926_9HYPO</name>
<gene>
    <name evidence="1" type="ORF">B0J13DRAFT_546179</name>
</gene>
<organism evidence="1 2">
    <name type="scientific">Dactylonectria estremocensis</name>
    <dbReference type="NCBI Taxonomy" id="1079267"/>
    <lineage>
        <taxon>Eukaryota</taxon>
        <taxon>Fungi</taxon>
        <taxon>Dikarya</taxon>
        <taxon>Ascomycota</taxon>
        <taxon>Pezizomycotina</taxon>
        <taxon>Sordariomycetes</taxon>
        <taxon>Hypocreomycetidae</taxon>
        <taxon>Hypocreales</taxon>
        <taxon>Nectriaceae</taxon>
        <taxon>Dactylonectria</taxon>
    </lineage>
</organism>
<reference evidence="1" key="1">
    <citation type="journal article" date="2021" name="Nat. Commun.">
        <title>Genetic determinants of endophytism in the Arabidopsis root mycobiome.</title>
        <authorList>
            <person name="Mesny F."/>
            <person name="Miyauchi S."/>
            <person name="Thiergart T."/>
            <person name="Pickel B."/>
            <person name="Atanasova L."/>
            <person name="Karlsson M."/>
            <person name="Huettel B."/>
            <person name="Barry K.W."/>
            <person name="Haridas S."/>
            <person name="Chen C."/>
            <person name="Bauer D."/>
            <person name="Andreopoulos W."/>
            <person name="Pangilinan J."/>
            <person name="LaButti K."/>
            <person name="Riley R."/>
            <person name="Lipzen A."/>
            <person name="Clum A."/>
            <person name="Drula E."/>
            <person name="Henrissat B."/>
            <person name="Kohler A."/>
            <person name="Grigoriev I.V."/>
            <person name="Martin F.M."/>
            <person name="Hacquard S."/>
        </authorList>
    </citation>
    <scope>NUCLEOTIDE SEQUENCE</scope>
    <source>
        <strain evidence="1">MPI-CAGE-AT-0021</strain>
    </source>
</reference>
<proteinExistence type="predicted"/>
<evidence type="ECO:0000313" key="1">
    <source>
        <dbReference type="EMBL" id="KAH7155683.1"/>
    </source>
</evidence>